<feature type="transmembrane region" description="Helical" evidence="1">
    <location>
        <begin position="44"/>
        <end position="62"/>
    </location>
</feature>
<dbReference type="AlphaFoldDB" id="A0A7W7GQZ6"/>
<evidence type="ECO:0000259" key="2">
    <source>
        <dbReference type="PROSITE" id="PS50887"/>
    </source>
</evidence>
<dbReference type="EMBL" id="JACHNB010000001">
    <property type="protein sequence ID" value="MBB4736716.1"/>
    <property type="molecule type" value="Genomic_DNA"/>
</dbReference>
<comment type="caution">
    <text evidence="3">The sequence shown here is derived from an EMBL/GenBank/DDBJ whole genome shotgun (WGS) entry which is preliminary data.</text>
</comment>
<dbReference type="Proteomes" id="UP000546162">
    <property type="component" value="Unassembled WGS sequence"/>
</dbReference>
<evidence type="ECO:0000256" key="1">
    <source>
        <dbReference type="SAM" id="Phobius"/>
    </source>
</evidence>
<keyword evidence="4" id="KW-1185">Reference proteome</keyword>
<dbReference type="CDD" id="cd01949">
    <property type="entry name" value="GGDEF"/>
    <property type="match status" value="1"/>
</dbReference>
<dbReference type="Gene3D" id="3.30.70.270">
    <property type="match status" value="1"/>
</dbReference>
<dbReference type="SUPFAM" id="SSF55073">
    <property type="entry name" value="Nucleotide cyclase"/>
    <property type="match status" value="1"/>
</dbReference>
<protein>
    <submittedName>
        <fullName evidence="3">Diguanylate cyclase (GGDEF)-like protein</fullName>
    </submittedName>
</protein>
<feature type="transmembrane region" description="Helical" evidence="1">
    <location>
        <begin position="69"/>
        <end position="85"/>
    </location>
</feature>
<organism evidence="3 4">
    <name type="scientific">Actinoplanes octamycinicus</name>
    <dbReference type="NCBI Taxonomy" id="135948"/>
    <lineage>
        <taxon>Bacteria</taxon>
        <taxon>Bacillati</taxon>
        <taxon>Actinomycetota</taxon>
        <taxon>Actinomycetes</taxon>
        <taxon>Micromonosporales</taxon>
        <taxon>Micromonosporaceae</taxon>
        <taxon>Actinoplanes</taxon>
    </lineage>
</organism>
<dbReference type="RefSeq" id="WP_185037231.1">
    <property type="nucleotide sequence ID" value="NZ_BAABFG010000005.1"/>
</dbReference>
<keyword evidence="1" id="KW-1133">Transmembrane helix</keyword>
<dbReference type="Pfam" id="PF00990">
    <property type="entry name" value="GGDEF"/>
    <property type="match status" value="1"/>
</dbReference>
<feature type="transmembrane region" description="Helical" evidence="1">
    <location>
        <begin position="91"/>
        <end position="107"/>
    </location>
</feature>
<dbReference type="NCBIfam" id="TIGR00254">
    <property type="entry name" value="GGDEF"/>
    <property type="match status" value="1"/>
</dbReference>
<feature type="domain" description="GGDEF" evidence="2">
    <location>
        <begin position="345"/>
        <end position="477"/>
    </location>
</feature>
<feature type="transmembrane region" description="Helical" evidence="1">
    <location>
        <begin position="144"/>
        <end position="164"/>
    </location>
</feature>
<dbReference type="PANTHER" id="PTHR44757:SF2">
    <property type="entry name" value="BIOFILM ARCHITECTURE MAINTENANCE PROTEIN MBAA"/>
    <property type="match status" value="1"/>
</dbReference>
<dbReference type="InterPro" id="IPR000160">
    <property type="entry name" value="GGDEF_dom"/>
</dbReference>
<proteinExistence type="predicted"/>
<evidence type="ECO:0000313" key="4">
    <source>
        <dbReference type="Proteomes" id="UP000546162"/>
    </source>
</evidence>
<keyword evidence="1" id="KW-0472">Membrane</keyword>
<dbReference type="InterPro" id="IPR043128">
    <property type="entry name" value="Rev_trsase/Diguanyl_cyclase"/>
</dbReference>
<feature type="transmembrane region" description="Helical" evidence="1">
    <location>
        <begin position="12"/>
        <end position="32"/>
    </location>
</feature>
<dbReference type="InterPro" id="IPR052155">
    <property type="entry name" value="Biofilm_reg_signaling"/>
</dbReference>
<keyword evidence="1" id="KW-0812">Transmembrane</keyword>
<name>A0A7W7GQZ6_9ACTN</name>
<dbReference type="SMART" id="SM00267">
    <property type="entry name" value="GGDEF"/>
    <property type="match status" value="1"/>
</dbReference>
<feature type="transmembrane region" description="Helical" evidence="1">
    <location>
        <begin position="114"/>
        <end position="132"/>
    </location>
</feature>
<evidence type="ECO:0000313" key="3">
    <source>
        <dbReference type="EMBL" id="MBB4736716.1"/>
    </source>
</evidence>
<reference evidence="3 4" key="1">
    <citation type="submission" date="2020-08" db="EMBL/GenBank/DDBJ databases">
        <title>Sequencing the genomes of 1000 actinobacteria strains.</title>
        <authorList>
            <person name="Klenk H.-P."/>
        </authorList>
    </citation>
    <scope>NUCLEOTIDE SEQUENCE [LARGE SCALE GENOMIC DNA]</scope>
    <source>
        <strain evidence="3 4">DSM 45809</strain>
    </source>
</reference>
<gene>
    <name evidence="3" type="ORF">BJY16_000175</name>
</gene>
<accession>A0A7W7GQZ6</accession>
<dbReference type="PANTHER" id="PTHR44757">
    <property type="entry name" value="DIGUANYLATE CYCLASE DGCP"/>
    <property type="match status" value="1"/>
</dbReference>
<sequence>MRREWLSLPTRTVDRTRLAATGIGSLAMLMQLGQLGNALRSAEFTRLAGAALILLVVLTVRAQHRGRTSWWTVPVIPVLVAVAAAGLRDPLAGTSLAIATLIVCSLYDTTRRWLARVAGALVAMPAAVAVSPDVVSQAASWHSATVLGLLPQILLMGVLTRAFYAGLIRQERAGARDAALVRAGRELLAATGGEQIRQAGEGTAEELVRLHPGVALLIVYRDADGLTIGFPAGAPAELTGQRLTGPVPDPAELAELAPGFPDWQVDPLGAEPETAPVLMAVGGRRRVPADLVDAFRSLSYQVMLADEANRARAELDHRAHHDHLTGLPNRAKFLRAAGAAVAGSGPVALLTIDLDGFKRINDEHGHAAGDELLVAVAGRIAAAAGERGLAARFGGDEFALLLTGFAAEAEVSELARGLCADLGVPVGLATGPVRVGASVGVALAEPGISVTDLMRHADLAMYAAKAGGKNRVVRYGVTEPIAV</sequence>
<dbReference type="InterPro" id="IPR029787">
    <property type="entry name" value="Nucleotide_cyclase"/>
</dbReference>
<dbReference type="PROSITE" id="PS50887">
    <property type="entry name" value="GGDEF"/>
    <property type="match status" value="1"/>
</dbReference>